<accession>A0A7S4CAF9</accession>
<proteinExistence type="predicted"/>
<reference evidence="1" key="1">
    <citation type="submission" date="2021-01" db="EMBL/GenBank/DDBJ databases">
        <authorList>
            <person name="Corre E."/>
            <person name="Pelletier E."/>
            <person name="Niang G."/>
            <person name="Scheremetjew M."/>
            <person name="Finn R."/>
            <person name="Kale V."/>
            <person name="Holt S."/>
            <person name="Cochrane G."/>
            <person name="Meng A."/>
            <person name="Brown T."/>
            <person name="Cohen L."/>
        </authorList>
    </citation>
    <scope>NUCLEOTIDE SEQUENCE</scope>
    <source>
        <strain evidence="1">CCMP1594</strain>
    </source>
</reference>
<gene>
    <name evidence="1" type="ORF">EGYM00163_LOCUS2865</name>
</gene>
<dbReference type="EMBL" id="HBJA01009266">
    <property type="protein sequence ID" value="CAE0791749.1"/>
    <property type="molecule type" value="Transcribed_RNA"/>
</dbReference>
<sequence>MARLWLLVTALSRCHWVFKFAVSSDYFALLDFTFVVFADGSVCVSYVSQPTVFLSLVCTFAWGMTLYELEESAVRTSKCTCRLQPVQFGRAAANCKPLNGEWAAEEINAMRSKYPAQAIEWFFF</sequence>
<evidence type="ECO:0000313" key="1">
    <source>
        <dbReference type="EMBL" id="CAE0791749.1"/>
    </source>
</evidence>
<dbReference type="AlphaFoldDB" id="A0A7S4CAF9"/>
<protein>
    <submittedName>
        <fullName evidence="1">Uncharacterized protein</fullName>
    </submittedName>
</protein>
<name>A0A7S4CAF9_9EUGL</name>
<organism evidence="1">
    <name type="scientific">Eutreptiella gymnastica</name>
    <dbReference type="NCBI Taxonomy" id="73025"/>
    <lineage>
        <taxon>Eukaryota</taxon>
        <taxon>Discoba</taxon>
        <taxon>Euglenozoa</taxon>
        <taxon>Euglenida</taxon>
        <taxon>Spirocuta</taxon>
        <taxon>Euglenophyceae</taxon>
        <taxon>Eutreptiales</taxon>
        <taxon>Eutreptiaceae</taxon>
        <taxon>Eutreptiella</taxon>
    </lineage>
</organism>